<dbReference type="OrthoDB" id="9810797at2"/>
<proteinExistence type="inferred from homology"/>
<evidence type="ECO:0000256" key="2">
    <source>
        <dbReference type="RuleBase" id="RU003707"/>
    </source>
</evidence>
<dbReference type="PANTHER" id="PTHR11941">
    <property type="entry name" value="ENOYL-COA HYDRATASE-RELATED"/>
    <property type="match status" value="1"/>
</dbReference>
<dbReference type="InterPro" id="IPR018376">
    <property type="entry name" value="Enoyl-CoA_hyd/isom_CS"/>
</dbReference>
<dbReference type="InterPro" id="IPR029045">
    <property type="entry name" value="ClpP/crotonase-like_dom_sf"/>
</dbReference>
<keyword evidence="4" id="KW-1185">Reference proteome</keyword>
<dbReference type="AlphaFoldDB" id="A0A1V2EX88"/>
<dbReference type="Pfam" id="PF00378">
    <property type="entry name" value="ECH_1"/>
    <property type="match status" value="1"/>
</dbReference>
<dbReference type="RefSeq" id="WP_076743500.1">
    <property type="nucleotide sequence ID" value="NZ_MPSB01000002.1"/>
</dbReference>
<dbReference type="EC" id="4.2.1.17" evidence="3"/>
<comment type="caution">
    <text evidence="3">The sequence shown here is derived from an EMBL/GenBank/DDBJ whole genome shotgun (WGS) entry which is preliminary data.</text>
</comment>
<dbReference type="SUPFAM" id="SSF52096">
    <property type="entry name" value="ClpP/crotonase"/>
    <property type="match status" value="1"/>
</dbReference>
<reference evidence="3 4" key="1">
    <citation type="submission" date="2016-11" db="EMBL/GenBank/DDBJ databases">
        <title>Genome sequence of Sphingomonas jeddahensis G39.</title>
        <authorList>
            <person name="Poehlein A."/>
            <person name="Wuebbeler J.H."/>
            <person name="Steinbuechel A."/>
            <person name="Daniel R."/>
        </authorList>
    </citation>
    <scope>NUCLEOTIDE SEQUENCE [LARGE SCALE GENOMIC DNA]</scope>
    <source>
        <strain evidence="3 4">G39</strain>
    </source>
</reference>
<dbReference type="PROSITE" id="PS00166">
    <property type="entry name" value="ENOYL_COA_HYDRATASE"/>
    <property type="match status" value="1"/>
</dbReference>
<dbReference type="CDD" id="cd06558">
    <property type="entry name" value="crotonase-like"/>
    <property type="match status" value="1"/>
</dbReference>
<accession>A0A1V2EX88</accession>
<keyword evidence="3" id="KW-0456">Lyase</keyword>
<dbReference type="GO" id="GO:0006635">
    <property type="term" value="P:fatty acid beta-oxidation"/>
    <property type="evidence" value="ECO:0007669"/>
    <property type="project" value="TreeGrafter"/>
</dbReference>
<dbReference type="Gene3D" id="3.90.226.10">
    <property type="entry name" value="2-enoyl-CoA Hydratase, Chain A, domain 1"/>
    <property type="match status" value="1"/>
</dbReference>
<evidence type="ECO:0000256" key="1">
    <source>
        <dbReference type="ARBA" id="ARBA00005254"/>
    </source>
</evidence>
<evidence type="ECO:0000313" key="3">
    <source>
        <dbReference type="EMBL" id="ONF97286.1"/>
    </source>
</evidence>
<evidence type="ECO:0000313" key="4">
    <source>
        <dbReference type="Proteomes" id="UP000188729"/>
    </source>
</evidence>
<dbReference type="STRING" id="1915074.SPHI_07230"/>
<dbReference type="PANTHER" id="PTHR11941:SF54">
    <property type="entry name" value="ENOYL-COA HYDRATASE, MITOCHONDRIAL"/>
    <property type="match status" value="1"/>
</dbReference>
<comment type="similarity">
    <text evidence="1 2">Belongs to the enoyl-CoA hydratase/isomerase family.</text>
</comment>
<gene>
    <name evidence="3" type="primary">echA6_1</name>
    <name evidence="3" type="ORF">SPHI_07230</name>
</gene>
<dbReference type="GO" id="GO:0004300">
    <property type="term" value="F:enoyl-CoA hydratase activity"/>
    <property type="evidence" value="ECO:0007669"/>
    <property type="project" value="UniProtKB-EC"/>
</dbReference>
<dbReference type="EMBL" id="MPSB01000002">
    <property type="protein sequence ID" value="ONF97286.1"/>
    <property type="molecule type" value="Genomic_DNA"/>
</dbReference>
<organism evidence="3 4">
    <name type="scientific">Sphingomonas jeddahensis</name>
    <dbReference type="NCBI Taxonomy" id="1915074"/>
    <lineage>
        <taxon>Bacteria</taxon>
        <taxon>Pseudomonadati</taxon>
        <taxon>Pseudomonadota</taxon>
        <taxon>Alphaproteobacteria</taxon>
        <taxon>Sphingomonadales</taxon>
        <taxon>Sphingomonadaceae</taxon>
        <taxon>Sphingomonas</taxon>
    </lineage>
</organism>
<dbReference type="Proteomes" id="UP000188729">
    <property type="component" value="Unassembled WGS sequence"/>
</dbReference>
<sequence>MIGLDRASEVWRVTLDRPARRNAMATEHWLALVETVARIPPEAAVVLLRSGVPDIFSAGADLGEVARLHEDAALRAPFRLALRAAVDAVAALPMPVVAAIDGGCHGAAVALALAADIRVAGPGASFGLPPARLGISYPAEDIARLSALVGPGQAARLLFTAVTIDAAEAQRTGLVEMIGDGAAVAASIAANDATALTALKAMLRNPGDPAHGHAFENSFASPRLGAATQRYR</sequence>
<name>A0A1V2EX88_9SPHN</name>
<dbReference type="InterPro" id="IPR001753">
    <property type="entry name" value="Enoyl-CoA_hydra/iso"/>
</dbReference>
<protein>
    <submittedName>
        <fullName evidence="3">Putative enoyl-CoA hydratase echA6</fullName>
        <ecNumber evidence="3">4.2.1.17</ecNumber>
    </submittedName>
</protein>